<feature type="region of interest" description="Disordered" evidence="1">
    <location>
        <begin position="63"/>
        <end position="84"/>
    </location>
</feature>
<evidence type="ECO:0000313" key="2">
    <source>
        <dbReference type="EMBL" id="GJS66047.1"/>
    </source>
</evidence>
<feature type="compositionally biased region" description="Basic and acidic residues" evidence="1">
    <location>
        <begin position="63"/>
        <end position="72"/>
    </location>
</feature>
<accession>A0ABQ4XL32</accession>
<feature type="compositionally biased region" description="Polar residues" evidence="1">
    <location>
        <begin position="73"/>
        <end position="83"/>
    </location>
</feature>
<dbReference type="Proteomes" id="UP001151760">
    <property type="component" value="Unassembled WGS sequence"/>
</dbReference>
<keyword evidence="3" id="KW-1185">Reference proteome</keyword>
<sequence length="153" mass="17553">MAMTAILRGNVAHRGPTALIEKALPRLHEVPTSVLQSRHIQTRKLLKWPTELMDKKISTFAERQAENKRKFDNNNQAQQQLPKRQNVGLKLTPLGLVKEKSMLELYKAVQQVQVSPQWPVHCKMRKTGKSVTVMLTRTVWSSMLLQSKNPHIL</sequence>
<gene>
    <name evidence="2" type="ORF">Tco_0680611</name>
</gene>
<reference evidence="2" key="2">
    <citation type="submission" date="2022-01" db="EMBL/GenBank/DDBJ databases">
        <authorList>
            <person name="Yamashiro T."/>
            <person name="Shiraishi A."/>
            <person name="Satake H."/>
            <person name="Nakayama K."/>
        </authorList>
    </citation>
    <scope>NUCLEOTIDE SEQUENCE</scope>
</reference>
<evidence type="ECO:0000313" key="3">
    <source>
        <dbReference type="Proteomes" id="UP001151760"/>
    </source>
</evidence>
<organism evidence="2 3">
    <name type="scientific">Tanacetum coccineum</name>
    <dbReference type="NCBI Taxonomy" id="301880"/>
    <lineage>
        <taxon>Eukaryota</taxon>
        <taxon>Viridiplantae</taxon>
        <taxon>Streptophyta</taxon>
        <taxon>Embryophyta</taxon>
        <taxon>Tracheophyta</taxon>
        <taxon>Spermatophyta</taxon>
        <taxon>Magnoliopsida</taxon>
        <taxon>eudicotyledons</taxon>
        <taxon>Gunneridae</taxon>
        <taxon>Pentapetalae</taxon>
        <taxon>asterids</taxon>
        <taxon>campanulids</taxon>
        <taxon>Asterales</taxon>
        <taxon>Asteraceae</taxon>
        <taxon>Asteroideae</taxon>
        <taxon>Anthemideae</taxon>
        <taxon>Anthemidinae</taxon>
        <taxon>Tanacetum</taxon>
    </lineage>
</organism>
<reference evidence="2" key="1">
    <citation type="journal article" date="2022" name="Int. J. Mol. Sci.">
        <title>Draft Genome of Tanacetum Coccineum: Genomic Comparison of Closely Related Tanacetum-Family Plants.</title>
        <authorList>
            <person name="Yamashiro T."/>
            <person name="Shiraishi A."/>
            <person name="Nakayama K."/>
            <person name="Satake H."/>
        </authorList>
    </citation>
    <scope>NUCLEOTIDE SEQUENCE</scope>
</reference>
<evidence type="ECO:0000256" key="1">
    <source>
        <dbReference type="SAM" id="MobiDB-lite"/>
    </source>
</evidence>
<dbReference type="EMBL" id="BQNB010009621">
    <property type="protein sequence ID" value="GJS66047.1"/>
    <property type="molecule type" value="Genomic_DNA"/>
</dbReference>
<name>A0ABQ4XL32_9ASTR</name>
<proteinExistence type="predicted"/>
<protein>
    <submittedName>
        <fullName evidence="2">Uncharacterized protein</fullName>
    </submittedName>
</protein>
<comment type="caution">
    <text evidence="2">The sequence shown here is derived from an EMBL/GenBank/DDBJ whole genome shotgun (WGS) entry which is preliminary data.</text>
</comment>